<evidence type="ECO:0000313" key="3">
    <source>
        <dbReference type="Proteomes" id="UP000053342"/>
    </source>
</evidence>
<name>A0A0D2E909_9EURO</name>
<dbReference type="PANTHER" id="PTHR21310:SF37">
    <property type="entry name" value="AMINOGLYCOSIDE PHOSPHOTRANSFERASE DOMAIN-CONTAINING PROTEIN"/>
    <property type="match status" value="1"/>
</dbReference>
<dbReference type="GeneID" id="27357470"/>
<accession>A0A0D2E909</accession>
<organism evidence="2 3">
    <name type="scientific">Exophiala oligosperma</name>
    <dbReference type="NCBI Taxonomy" id="215243"/>
    <lineage>
        <taxon>Eukaryota</taxon>
        <taxon>Fungi</taxon>
        <taxon>Dikarya</taxon>
        <taxon>Ascomycota</taxon>
        <taxon>Pezizomycotina</taxon>
        <taxon>Eurotiomycetes</taxon>
        <taxon>Chaetothyriomycetidae</taxon>
        <taxon>Chaetothyriales</taxon>
        <taxon>Herpotrichiellaceae</taxon>
        <taxon>Exophiala</taxon>
    </lineage>
</organism>
<feature type="domain" description="Aminoglycoside phosphotransferase" evidence="1">
    <location>
        <begin position="67"/>
        <end position="319"/>
    </location>
</feature>
<dbReference type="Proteomes" id="UP000053342">
    <property type="component" value="Unassembled WGS sequence"/>
</dbReference>
<keyword evidence="3" id="KW-1185">Reference proteome</keyword>
<dbReference type="EMBL" id="KN847335">
    <property type="protein sequence ID" value="KIW44384.1"/>
    <property type="molecule type" value="Genomic_DNA"/>
</dbReference>
<dbReference type="InterPro" id="IPR002575">
    <property type="entry name" value="Aminoglycoside_PTrfase"/>
</dbReference>
<dbReference type="Pfam" id="PF01636">
    <property type="entry name" value="APH"/>
    <property type="match status" value="1"/>
</dbReference>
<dbReference type="PANTHER" id="PTHR21310">
    <property type="entry name" value="AMINOGLYCOSIDE PHOSPHOTRANSFERASE-RELATED-RELATED"/>
    <property type="match status" value="1"/>
</dbReference>
<evidence type="ECO:0000259" key="1">
    <source>
        <dbReference type="Pfam" id="PF01636"/>
    </source>
</evidence>
<dbReference type="InterPro" id="IPR011009">
    <property type="entry name" value="Kinase-like_dom_sf"/>
</dbReference>
<dbReference type="OrthoDB" id="5412996at2759"/>
<reference evidence="2 3" key="1">
    <citation type="submission" date="2015-01" db="EMBL/GenBank/DDBJ databases">
        <title>The Genome Sequence of Exophiala oligosperma CBS72588.</title>
        <authorList>
            <consortium name="The Broad Institute Genomics Platform"/>
            <person name="Cuomo C."/>
            <person name="de Hoog S."/>
            <person name="Gorbushina A."/>
            <person name="Stielow B."/>
            <person name="Teixiera M."/>
            <person name="Abouelleil A."/>
            <person name="Chapman S.B."/>
            <person name="Priest M."/>
            <person name="Young S.K."/>
            <person name="Wortman J."/>
            <person name="Nusbaum C."/>
            <person name="Birren B."/>
        </authorList>
    </citation>
    <scope>NUCLEOTIDE SEQUENCE [LARGE SCALE GENOMIC DNA]</scope>
    <source>
        <strain evidence="2 3">CBS 72588</strain>
    </source>
</reference>
<sequence>MSEAKTSPFKTYFDEIAESNGDDECKAWLTRIFELKSEVVDFVSRRRQGGGVGTYSGFLKGSFNFSFRVNFHDGEDVIIRFPKPGHTAFAEEKVANEVAIMEYLRDNTTIPIPRVHSWGLTRESPQQIGPFIIMDFVRGTLLSTILKLPAGEDLLLNPHIDDTILDKVYYQIANYMLQLSQLNFSQIGAISKHHEVNTWSVTARPLTYNMNELATVSGYPITKFPVSPFERTSDYLASLAEEHLTHLWTQRNLVDNPDVARGRFSARHRLWQLIPKYCLDDSGPFIPYCDDMRPSNMLVDPQTFHITAMLDFEFTNAMPAQFTYDPPWWLLLSGPEMWLDQGPLQDFIPLFEHRMEQFLQAMERAENDCESKTMEPSLSVRMRDSWKTGRFWFDYAIRKSFDIDVVYWTALRPYDDDAESLPDEVVAEMESFTQTKMAQLKEYKEDCAMRFQTTNI</sequence>
<dbReference type="VEuPathDB" id="FungiDB:PV06_05396"/>
<dbReference type="InterPro" id="IPR051678">
    <property type="entry name" value="AGP_Transferase"/>
</dbReference>
<gene>
    <name evidence="2" type="ORF">PV06_05396</name>
</gene>
<evidence type="ECO:0000313" key="2">
    <source>
        <dbReference type="EMBL" id="KIW44384.1"/>
    </source>
</evidence>
<dbReference type="RefSeq" id="XP_016264600.1">
    <property type="nucleotide sequence ID" value="XM_016406394.1"/>
</dbReference>
<dbReference type="AlphaFoldDB" id="A0A0D2E909"/>
<dbReference type="HOGENOM" id="CLU_028906_4_1_1"/>
<protein>
    <recommendedName>
        <fullName evidence="1">Aminoglycoside phosphotransferase domain-containing protein</fullName>
    </recommendedName>
</protein>
<proteinExistence type="predicted"/>
<dbReference type="Gene3D" id="3.30.200.20">
    <property type="entry name" value="Phosphorylase Kinase, domain 1"/>
    <property type="match status" value="1"/>
</dbReference>
<dbReference type="SUPFAM" id="SSF56112">
    <property type="entry name" value="Protein kinase-like (PK-like)"/>
    <property type="match status" value="1"/>
</dbReference>